<gene>
    <name evidence="4" type="ORF">KCG35_14865</name>
</gene>
<dbReference type="Proteomes" id="UP000690515">
    <property type="component" value="Unassembled WGS sequence"/>
</dbReference>
<name>A0ABS5ZE50_9GAMM</name>
<dbReference type="CDD" id="cd22272">
    <property type="entry name" value="DPBB_EXLX1-like"/>
    <property type="match status" value="1"/>
</dbReference>
<dbReference type="SUPFAM" id="SSF49590">
    <property type="entry name" value="PHL pollen allergen"/>
    <property type="match status" value="1"/>
</dbReference>
<dbReference type="RefSeq" id="WP_215820572.1">
    <property type="nucleotide sequence ID" value="NZ_JAGSOY010000035.1"/>
</dbReference>
<dbReference type="InterPro" id="IPR049818">
    <property type="entry name" value="Expansin_EXLX1-like"/>
</dbReference>
<dbReference type="PANTHER" id="PTHR31836">
    <property type="match status" value="1"/>
</dbReference>
<keyword evidence="5" id="KW-1185">Reference proteome</keyword>
<protein>
    <recommendedName>
        <fullName evidence="3">RlpA-like protein double-psi beta-barrel domain-containing protein</fullName>
    </recommendedName>
</protein>
<evidence type="ECO:0000313" key="5">
    <source>
        <dbReference type="Proteomes" id="UP000690515"/>
    </source>
</evidence>
<dbReference type="InterPro" id="IPR009009">
    <property type="entry name" value="RlpA-like_DPBB"/>
</dbReference>
<proteinExistence type="predicted"/>
<dbReference type="InterPro" id="IPR051477">
    <property type="entry name" value="Expansin_CellWall"/>
</dbReference>
<feature type="signal peptide" evidence="2">
    <location>
        <begin position="1"/>
        <end position="27"/>
    </location>
</feature>
<dbReference type="Gene3D" id="2.40.40.10">
    <property type="entry name" value="RlpA-like domain"/>
    <property type="match status" value="1"/>
</dbReference>
<organism evidence="4 5">
    <name type="scientific">Zooshikella harenae</name>
    <dbReference type="NCBI Taxonomy" id="2827238"/>
    <lineage>
        <taxon>Bacteria</taxon>
        <taxon>Pseudomonadati</taxon>
        <taxon>Pseudomonadota</taxon>
        <taxon>Gammaproteobacteria</taxon>
        <taxon>Oceanospirillales</taxon>
        <taxon>Zooshikellaceae</taxon>
        <taxon>Zooshikella</taxon>
    </lineage>
</organism>
<dbReference type="Pfam" id="PF03330">
    <property type="entry name" value="DPBB_1"/>
    <property type="match status" value="1"/>
</dbReference>
<evidence type="ECO:0000256" key="2">
    <source>
        <dbReference type="SAM" id="SignalP"/>
    </source>
</evidence>
<reference evidence="4 5" key="1">
    <citation type="submission" date="2021-04" db="EMBL/GenBank/DDBJ databases">
        <authorList>
            <person name="Pira H."/>
            <person name="Risdian C."/>
            <person name="Wink J."/>
        </authorList>
    </citation>
    <scope>NUCLEOTIDE SEQUENCE [LARGE SCALE GENOMIC DNA]</scope>
    <source>
        <strain evidence="4 5">WH53</strain>
    </source>
</reference>
<dbReference type="EMBL" id="JAGSOY010000035">
    <property type="protein sequence ID" value="MBU2712346.1"/>
    <property type="molecule type" value="Genomic_DNA"/>
</dbReference>
<keyword evidence="1 2" id="KW-0732">Signal</keyword>
<accession>A0ABS5ZE50</accession>
<feature type="chain" id="PRO_5045837224" description="RlpA-like protein double-psi beta-barrel domain-containing protein" evidence="2">
    <location>
        <begin position="28"/>
        <end position="223"/>
    </location>
</feature>
<dbReference type="PANTHER" id="PTHR31836:SF21">
    <property type="entry name" value="EXPANSIN-LIKE PROTEIN 7"/>
    <property type="match status" value="1"/>
</dbReference>
<dbReference type="InterPro" id="IPR036749">
    <property type="entry name" value="Expansin_CBD_sf"/>
</dbReference>
<evidence type="ECO:0000313" key="4">
    <source>
        <dbReference type="EMBL" id="MBU2712346.1"/>
    </source>
</evidence>
<sequence>MSGIRQCLSYVSLLLLMFAVNHSQANAWFDQSYKGQASYYHANGTGNCGFSPSPQNLNVVALNNRDYQRSNSCGAFIEVEGPKGKAIVRVVDRCPGCKPGGLDLSKQAFQQVADLRQGRVPVRWRFIAGNVIGNIQVKFTKGTGGRFLALTILNHKYPVRSVALRNGQGQWFELQRKPYNIFVRRARFGQGPFTLRLTDIRNEVRLAPIHIKRGQHVTTDVQF</sequence>
<dbReference type="NCBIfam" id="NF041144">
    <property type="entry name" value="expansin_EXLX1"/>
    <property type="match status" value="1"/>
</dbReference>
<feature type="domain" description="RlpA-like protein double-psi beta-barrel" evidence="3">
    <location>
        <begin position="35"/>
        <end position="124"/>
    </location>
</feature>
<dbReference type="SUPFAM" id="SSF50685">
    <property type="entry name" value="Barwin-like endoglucanases"/>
    <property type="match status" value="1"/>
</dbReference>
<evidence type="ECO:0000259" key="3">
    <source>
        <dbReference type="Pfam" id="PF03330"/>
    </source>
</evidence>
<comment type="caution">
    <text evidence="4">The sequence shown here is derived from an EMBL/GenBank/DDBJ whole genome shotgun (WGS) entry which is preliminary data.</text>
</comment>
<dbReference type="Gene3D" id="2.60.40.760">
    <property type="entry name" value="Expansin, cellulose-binding-like domain"/>
    <property type="match status" value="1"/>
</dbReference>
<dbReference type="InterPro" id="IPR036908">
    <property type="entry name" value="RlpA-like_sf"/>
</dbReference>
<evidence type="ECO:0000256" key="1">
    <source>
        <dbReference type="ARBA" id="ARBA00022729"/>
    </source>
</evidence>